<dbReference type="Pfam" id="PF11311">
    <property type="entry name" value="DUF3114"/>
    <property type="match status" value="1"/>
</dbReference>
<gene>
    <name evidence="1" type="ORF">C5Q96_07885</name>
</gene>
<accession>A0A2S0L680</accession>
<dbReference type="EMBL" id="CP027228">
    <property type="protein sequence ID" value="AVM48777.1"/>
    <property type="molecule type" value="Genomic_DNA"/>
</dbReference>
<dbReference type="InterPro" id="IPR021462">
    <property type="entry name" value="DUF3114"/>
</dbReference>
<evidence type="ECO:0000313" key="2">
    <source>
        <dbReference type="Proteomes" id="UP000237883"/>
    </source>
</evidence>
<name>A0A2S0L680_9FIRM</name>
<dbReference type="OrthoDB" id="1970026at2"/>
<reference evidence="2" key="1">
    <citation type="submission" date="2018-02" db="EMBL/GenBank/DDBJ databases">
        <authorList>
            <person name="Holder M.E."/>
            <person name="Ajami N.J."/>
            <person name="Petrosino J.F."/>
        </authorList>
    </citation>
    <scope>NUCLEOTIDE SEQUENCE [LARGE SCALE GENOMIC DNA]</scope>
    <source>
        <strain evidence="2">CCUG 47132</strain>
    </source>
</reference>
<sequence length="599" mass="68440">MSASFYLDPAEIKAQCREAIDNLNEVSSKTINVEHKLDEFINNSELESKAFDALKQQIADYKTVLQSIRSLIKYNIGEYKTLMSSVGDKVLDGDKILKGQEYARGRIRAYEDRAKRCRENAVTYAAIAVYAENQSTRASLYDHLADNHRRMLEIWEEQEQAYYDIENSTKDLFSTGDSTAEQINAALSDLGKSFRAGAFHPNLAASWRAKLKEEVKELDAIVLYGIKRPISINEETWEKYQGEVTTNVLLLEKQGWAVDGIKAYARYINKNIAGKIPAGNVLVEIDKCNKQTQLVGSEVFKKMWYAWKAEGLSASESKKKLKMLMKVTGMDGIDENSSAEELRRIANKIDPNLEPDDKFWRSLAGTVETAYYSPPKTNFNGVAFEVDKAVKGIYSQNEMTGTLGKRVHLFRYVISYQQAEYIRNKYTDGTDEEKLIRYLKESGHDDWTADESARLHLKINRKSKMYPNGHSYANGGVNIKVVTNGKFHSEFIINGDGKFLTLLDKDATQDAKVNCSSFNYARQNDYIHQVLDVNPAGEKYKYEPIFRGESLYVHDKNGCRVYSSDGYELKFEPPAIKDMSQYKDDINVRQEYFRKRVKL</sequence>
<keyword evidence="2" id="KW-1185">Reference proteome</keyword>
<dbReference type="KEGG" id="mdv:C5Q96_07885"/>
<evidence type="ECO:0000313" key="1">
    <source>
        <dbReference type="EMBL" id="AVM48777.1"/>
    </source>
</evidence>
<dbReference type="AlphaFoldDB" id="A0A2S0L680"/>
<protein>
    <recommendedName>
        <fullName evidence="3">LXG domain-containing protein</fullName>
    </recommendedName>
</protein>
<proteinExistence type="predicted"/>
<organism evidence="1 2">
    <name type="scientific">Mogibacterium diversum</name>
    <dbReference type="NCBI Taxonomy" id="114527"/>
    <lineage>
        <taxon>Bacteria</taxon>
        <taxon>Bacillati</taxon>
        <taxon>Bacillota</taxon>
        <taxon>Clostridia</taxon>
        <taxon>Peptostreptococcales</taxon>
        <taxon>Anaerovoracaceae</taxon>
        <taxon>Mogibacterium</taxon>
    </lineage>
</organism>
<dbReference type="Proteomes" id="UP000237883">
    <property type="component" value="Chromosome"/>
</dbReference>
<dbReference type="RefSeq" id="WP_106057831.1">
    <property type="nucleotide sequence ID" value="NZ_CP027228.1"/>
</dbReference>
<dbReference type="GeneID" id="78392183"/>
<evidence type="ECO:0008006" key="3">
    <source>
        <dbReference type="Google" id="ProtNLM"/>
    </source>
</evidence>